<keyword evidence="1" id="KW-0805">Transcription regulation</keyword>
<feature type="domain" description="HTH luxR-type" evidence="4">
    <location>
        <begin position="735"/>
        <end position="800"/>
    </location>
</feature>
<keyword evidence="6" id="KW-1185">Reference proteome</keyword>
<dbReference type="EMBL" id="PPXC01000012">
    <property type="protein sequence ID" value="POH72592.1"/>
    <property type="molecule type" value="Genomic_DNA"/>
</dbReference>
<dbReference type="InterPro" id="IPR049945">
    <property type="entry name" value="AAA_22"/>
</dbReference>
<dbReference type="PRINTS" id="PR00038">
    <property type="entry name" value="HTHLUXR"/>
</dbReference>
<evidence type="ECO:0000256" key="1">
    <source>
        <dbReference type="ARBA" id="ARBA00023015"/>
    </source>
</evidence>
<protein>
    <recommendedName>
        <fullName evidence="4">HTH luxR-type domain-containing protein</fullName>
    </recommendedName>
</protein>
<dbReference type="InterPro" id="IPR003593">
    <property type="entry name" value="AAA+_ATPase"/>
</dbReference>
<dbReference type="Pfam" id="PF00196">
    <property type="entry name" value="GerE"/>
    <property type="match status" value="1"/>
</dbReference>
<sequence length="802" mass="87160">MMTSSEHMGPAHLIDRPRLCAELDKALQCRLTLIIAQAGAGKSTLLRQWAAQQTGRAIAMFRIEAADDDPARFVHRLVEALAAVDPAIAKVSALSTFSEGGLGEPVISVLVAALGRMPEVVIVVDDAQRLSNVDLIDDLGELLLQAPGNIHVVLASRADPPIALSQYRLSDELLELRNVELAFTAEEAAQLLERTTGHRLSTPSVRALHARTEGWAAGLQLAGLNLRQVPDPDAFVAAFGGSDRLVADYLAEEVLEALPFDQREILLRMSVLEDMCAGLVHAVTGRDDAQSILEQLHGDSIFLMELDSRREWYRFHHLFRDLLRSQLRAGGSTDERSILSVAADWQLARGRAKEAIEYLLRGRFWERALEAMLSNAFEVLVNGDMPTVVGWLLRVPESTRSNYIDADLLLGTLALEDGGGLGMFLDQDGPAGDQLGARNRRSSDAGFLAAQILLATRPELTAAAACRQIREFPSADKPCIAATGDELGAPQNSAGRLDVLVAGGRAFLLAGQIDQARELLVQGLGEAAAGSHERVGALSTLSLLEAWCGKVKRAESLICEALLSAREAGMLADRSVTDAYLAAVMTSLRRGDADLPAEAEPLRMPATSFPQDQEEPESLSTMLFERAVSSLTLGDPERARGIVGSWPELVLDPDPLAVVQCHILLSWVATCDNEPFEARRHLGDAVKMAEIHGLVGVFVRAGPVILRRLRDISGPQAAFRDIILAHAQQSVDPRQQALPDPLTDRELEILSYLPTRFTNVELADRCFVSVNTIKTHMVHIYRKLDATNRDAAIGRARVLGLL</sequence>
<dbReference type="InterPro" id="IPR016032">
    <property type="entry name" value="Sig_transdc_resp-reg_C-effctor"/>
</dbReference>
<evidence type="ECO:0000313" key="6">
    <source>
        <dbReference type="Proteomes" id="UP000237061"/>
    </source>
</evidence>
<dbReference type="PROSITE" id="PS50043">
    <property type="entry name" value="HTH_LUXR_2"/>
    <property type="match status" value="1"/>
</dbReference>
<dbReference type="GO" id="GO:0016887">
    <property type="term" value="F:ATP hydrolysis activity"/>
    <property type="evidence" value="ECO:0007669"/>
    <property type="project" value="InterPro"/>
</dbReference>
<dbReference type="CDD" id="cd06170">
    <property type="entry name" value="LuxR_C_like"/>
    <property type="match status" value="1"/>
</dbReference>
<dbReference type="AlphaFoldDB" id="A0A2S3ZUD9"/>
<dbReference type="Pfam" id="PF13401">
    <property type="entry name" value="AAA_22"/>
    <property type="match status" value="1"/>
</dbReference>
<dbReference type="SMART" id="SM00382">
    <property type="entry name" value="AAA"/>
    <property type="match status" value="1"/>
</dbReference>
<evidence type="ECO:0000313" key="5">
    <source>
        <dbReference type="EMBL" id="POH72592.1"/>
    </source>
</evidence>
<dbReference type="Gene3D" id="1.10.10.10">
    <property type="entry name" value="Winged helix-like DNA-binding domain superfamily/Winged helix DNA-binding domain"/>
    <property type="match status" value="1"/>
</dbReference>
<dbReference type="InterPro" id="IPR036388">
    <property type="entry name" value="WH-like_DNA-bd_sf"/>
</dbReference>
<dbReference type="GO" id="GO:0003677">
    <property type="term" value="F:DNA binding"/>
    <property type="evidence" value="ECO:0007669"/>
    <property type="project" value="UniProtKB-KW"/>
</dbReference>
<evidence type="ECO:0000259" key="4">
    <source>
        <dbReference type="PROSITE" id="PS50043"/>
    </source>
</evidence>
<organism evidence="5 6">
    <name type="scientific">Arthrobacter glacialis</name>
    <dbReference type="NCBI Taxonomy" id="1664"/>
    <lineage>
        <taxon>Bacteria</taxon>
        <taxon>Bacillati</taxon>
        <taxon>Actinomycetota</taxon>
        <taxon>Actinomycetes</taxon>
        <taxon>Micrococcales</taxon>
        <taxon>Micrococcaceae</taxon>
        <taxon>Arthrobacter</taxon>
    </lineage>
</organism>
<gene>
    <name evidence="5" type="ORF">CVS27_14525</name>
</gene>
<proteinExistence type="predicted"/>
<name>A0A2S3ZUD9_ARTGL</name>
<comment type="caution">
    <text evidence="5">The sequence shown here is derived from an EMBL/GenBank/DDBJ whole genome shotgun (WGS) entry which is preliminary data.</text>
</comment>
<dbReference type="SMART" id="SM00421">
    <property type="entry name" value="HTH_LUXR"/>
    <property type="match status" value="1"/>
</dbReference>
<dbReference type="SUPFAM" id="SSF46894">
    <property type="entry name" value="C-terminal effector domain of the bipartite response regulators"/>
    <property type="match status" value="1"/>
</dbReference>
<evidence type="ECO:0000256" key="2">
    <source>
        <dbReference type="ARBA" id="ARBA00023125"/>
    </source>
</evidence>
<dbReference type="PANTHER" id="PTHR44688:SF16">
    <property type="entry name" value="DNA-BINDING TRANSCRIPTIONAL ACTIVATOR DEVR_DOSR"/>
    <property type="match status" value="1"/>
</dbReference>
<reference evidence="5 6" key="1">
    <citation type="submission" date="2018-01" db="EMBL/GenBank/DDBJ databases">
        <title>Arthrobacter sp. nov., from glaciers in China.</title>
        <authorList>
            <person name="Liu Q."/>
            <person name="Xin Y.-H."/>
        </authorList>
    </citation>
    <scope>NUCLEOTIDE SEQUENCE [LARGE SCALE GENOMIC DNA]</scope>
    <source>
        <strain evidence="5 6">HLT2-12-2</strain>
    </source>
</reference>
<keyword evidence="3" id="KW-0804">Transcription</keyword>
<dbReference type="PANTHER" id="PTHR44688">
    <property type="entry name" value="DNA-BINDING TRANSCRIPTIONAL ACTIVATOR DEVR_DOSR"/>
    <property type="match status" value="1"/>
</dbReference>
<dbReference type="Proteomes" id="UP000237061">
    <property type="component" value="Unassembled WGS sequence"/>
</dbReference>
<dbReference type="GO" id="GO:0006355">
    <property type="term" value="P:regulation of DNA-templated transcription"/>
    <property type="evidence" value="ECO:0007669"/>
    <property type="project" value="InterPro"/>
</dbReference>
<keyword evidence="2" id="KW-0238">DNA-binding</keyword>
<dbReference type="RefSeq" id="WP_103466530.1">
    <property type="nucleotide sequence ID" value="NZ_PPXC01000012.1"/>
</dbReference>
<dbReference type="Pfam" id="PF25873">
    <property type="entry name" value="WHD_MalT"/>
    <property type="match status" value="1"/>
</dbReference>
<dbReference type="Gene3D" id="3.40.50.300">
    <property type="entry name" value="P-loop containing nucleotide triphosphate hydrolases"/>
    <property type="match status" value="1"/>
</dbReference>
<dbReference type="InterPro" id="IPR027417">
    <property type="entry name" value="P-loop_NTPase"/>
</dbReference>
<evidence type="ECO:0000256" key="3">
    <source>
        <dbReference type="ARBA" id="ARBA00023163"/>
    </source>
</evidence>
<dbReference type="InterPro" id="IPR000792">
    <property type="entry name" value="Tscrpt_reg_LuxR_C"/>
</dbReference>
<dbReference type="InterPro" id="IPR059106">
    <property type="entry name" value="WHD_MalT"/>
</dbReference>
<dbReference type="SUPFAM" id="SSF52540">
    <property type="entry name" value="P-loop containing nucleoside triphosphate hydrolases"/>
    <property type="match status" value="1"/>
</dbReference>
<accession>A0A2S3ZUD9</accession>